<dbReference type="RefSeq" id="WP_265381511.1">
    <property type="nucleotide sequence ID" value="NZ_CP110615.1"/>
</dbReference>
<sequence>MGAQVVVPACSLLAGALIWVVLSWAGVLVVVVVVAMVVWSTVDGSTGRRVDGRTGGF</sequence>
<keyword evidence="1" id="KW-1133">Transmembrane helix</keyword>
<dbReference type="Proteomes" id="UP001164965">
    <property type="component" value="Chromosome"/>
</dbReference>
<evidence type="ECO:0000313" key="2">
    <source>
        <dbReference type="EMBL" id="UZJ23404.1"/>
    </source>
</evidence>
<evidence type="ECO:0000256" key="1">
    <source>
        <dbReference type="SAM" id="Phobius"/>
    </source>
</evidence>
<gene>
    <name evidence="2" type="ORF">RHODO2019_09135</name>
</gene>
<keyword evidence="1" id="KW-0812">Transmembrane</keyword>
<keyword evidence="3" id="KW-1185">Reference proteome</keyword>
<reference evidence="2" key="1">
    <citation type="submission" date="2022-10" db="EMBL/GenBank/DDBJ databases">
        <title>Rhodococcus sp.75.</title>
        <authorList>
            <person name="Sun M."/>
        </authorList>
    </citation>
    <scope>NUCLEOTIDE SEQUENCE</scope>
    <source>
        <strain evidence="2">75</strain>
    </source>
</reference>
<proteinExistence type="predicted"/>
<accession>A0ABY6NVY6</accession>
<name>A0ABY6NVY6_9NOCA</name>
<keyword evidence="1" id="KW-0472">Membrane</keyword>
<protein>
    <submittedName>
        <fullName evidence="2">Uncharacterized protein</fullName>
    </submittedName>
</protein>
<organism evidence="2 3">
    <name type="scientific">Rhodococcus antarcticus</name>
    <dbReference type="NCBI Taxonomy" id="2987751"/>
    <lineage>
        <taxon>Bacteria</taxon>
        <taxon>Bacillati</taxon>
        <taxon>Actinomycetota</taxon>
        <taxon>Actinomycetes</taxon>
        <taxon>Mycobacteriales</taxon>
        <taxon>Nocardiaceae</taxon>
        <taxon>Rhodococcus</taxon>
    </lineage>
</organism>
<evidence type="ECO:0000313" key="3">
    <source>
        <dbReference type="Proteomes" id="UP001164965"/>
    </source>
</evidence>
<feature type="transmembrane region" description="Helical" evidence="1">
    <location>
        <begin position="12"/>
        <end position="39"/>
    </location>
</feature>
<dbReference type="EMBL" id="CP110615">
    <property type="protein sequence ID" value="UZJ23404.1"/>
    <property type="molecule type" value="Genomic_DNA"/>
</dbReference>